<accession>A0A0F9W483</accession>
<sequence>MKIIKSGRNGYLGGGDIHAKELFKYDFMPKKNTKFIPHWKPKIEWLIINMNGGDNNEK</sequence>
<comment type="caution">
    <text evidence="1">The sequence shown here is derived from an EMBL/GenBank/DDBJ whole genome shotgun (WGS) entry which is preliminary data.</text>
</comment>
<dbReference type="EMBL" id="LAZR01000354">
    <property type="protein sequence ID" value="KKN72833.1"/>
    <property type="molecule type" value="Genomic_DNA"/>
</dbReference>
<name>A0A0F9W483_9ZZZZ</name>
<dbReference type="AlphaFoldDB" id="A0A0F9W483"/>
<protein>
    <submittedName>
        <fullName evidence="1">Uncharacterized protein</fullName>
    </submittedName>
</protein>
<reference evidence="1" key="1">
    <citation type="journal article" date="2015" name="Nature">
        <title>Complex archaea that bridge the gap between prokaryotes and eukaryotes.</title>
        <authorList>
            <person name="Spang A."/>
            <person name="Saw J.H."/>
            <person name="Jorgensen S.L."/>
            <person name="Zaremba-Niedzwiedzka K."/>
            <person name="Martijn J."/>
            <person name="Lind A.E."/>
            <person name="van Eijk R."/>
            <person name="Schleper C."/>
            <person name="Guy L."/>
            <person name="Ettema T.J."/>
        </authorList>
    </citation>
    <scope>NUCLEOTIDE SEQUENCE</scope>
</reference>
<evidence type="ECO:0000313" key="1">
    <source>
        <dbReference type="EMBL" id="KKN72833.1"/>
    </source>
</evidence>
<organism evidence="1">
    <name type="scientific">marine sediment metagenome</name>
    <dbReference type="NCBI Taxonomy" id="412755"/>
    <lineage>
        <taxon>unclassified sequences</taxon>
        <taxon>metagenomes</taxon>
        <taxon>ecological metagenomes</taxon>
    </lineage>
</organism>
<gene>
    <name evidence="1" type="ORF">LCGC14_0406880</name>
</gene>
<proteinExistence type="predicted"/>